<evidence type="ECO:0000256" key="1">
    <source>
        <dbReference type="ARBA" id="ARBA00008023"/>
    </source>
</evidence>
<comment type="caution">
    <text evidence="12">The sequence shown here is derived from an EMBL/GenBank/DDBJ whole genome shotgun (WGS) entry which is preliminary data.</text>
</comment>
<dbReference type="InterPro" id="IPR029001">
    <property type="entry name" value="ITPase-like_fam"/>
</dbReference>
<keyword evidence="5 10" id="KW-0378">Hydrolase</keyword>
<dbReference type="GO" id="GO:0009117">
    <property type="term" value="P:nucleotide metabolic process"/>
    <property type="evidence" value="ECO:0007669"/>
    <property type="project" value="UniProtKB-KW"/>
</dbReference>
<dbReference type="GO" id="GO:0017111">
    <property type="term" value="F:ribonucleoside triphosphate phosphatase activity"/>
    <property type="evidence" value="ECO:0007669"/>
    <property type="project" value="InterPro"/>
</dbReference>
<evidence type="ECO:0000256" key="3">
    <source>
        <dbReference type="ARBA" id="ARBA00022723"/>
    </source>
</evidence>
<name>A0A839A8C2_9LACT</name>
<evidence type="ECO:0000256" key="4">
    <source>
        <dbReference type="ARBA" id="ARBA00022741"/>
    </source>
</evidence>
<keyword evidence="13" id="KW-1185">Reference proteome</keyword>
<dbReference type="PANTHER" id="PTHR11067:SF9">
    <property type="entry name" value="INOSINE TRIPHOSPHATE PYROPHOSPHATASE"/>
    <property type="match status" value="1"/>
</dbReference>
<dbReference type="GO" id="GO:0005829">
    <property type="term" value="C:cytosol"/>
    <property type="evidence" value="ECO:0007669"/>
    <property type="project" value="TreeGrafter"/>
</dbReference>
<accession>A0A839A8C2</accession>
<dbReference type="InterPro" id="IPR020922">
    <property type="entry name" value="dITP/XTP_pyrophosphatase"/>
</dbReference>
<comment type="catalytic activity">
    <reaction evidence="8 10">
        <text>dITP + H2O = dIMP + diphosphate + H(+)</text>
        <dbReference type="Rhea" id="RHEA:28342"/>
        <dbReference type="ChEBI" id="CHEBI:15377"/>
        <dbReference type="ChEBI" id="CHEBI:15378"/>
        <dbReference type="ChEBI" id="CHEBI:33019"/>
        <dbReference type="ChEBI" id="CHEBI:61194"/>
        <dbReference type="ChEBI" id="CHEBI:61382"/>
        <dbReference type="EC" id="3.6.1.66"/>
    </reaction>
</comment>
<comment type="similarity">
    <text evidence="1 10 11">Belongs to the HAM1 NTPase family.</text>
</comment>
<dbReference type="FunFam" id="3.90.950.10:FF:000001">
    <property type="entry name" value="dITP/XTP pyrophosphatase"/>
    <property type="match status" value="1"/>
</dbReference>
<feature type="binding site" evidence="10">
    <location>
        <position position="175"/>
    </location>
    <ligand>
        <name>substrate</name>
    </ligand>
</feature>
<feature type="binding site" evidence="10">
    <location>
        <position position="69"/>
    </location>
    <ligand>
        <name>Mg(2+)</name>
        <dbReference type="ChEBI" id="CHEBI:18420"/>
    </ligand>
</feature>
<dbReference type="AlphaFoldDB" id="A0A839A8C2"/>
<protein>
    <recommendedName>
        <fullName evidence="10">dITP/XTP pyrophosphatase</fullName>
        <ecNumber evidence="10">3.6.1.66</ecNumber>
    </recommendedName>
    <alternativeName>
        <fullName evidence="10">Non-canonical purine NTP pyrophosphatase</fullName>
    </alternativeName>
    <alternativeName>
        <fullName evidence="10">Non-standard purine NTP pyrophosphatase</fullName>
    </alternativeName>
    <alternativeName>
        <fullName evidence="10">Nucleoside-triphosphate diphosphatase</fullName>
    </alternativeName>
    <alternativeName>
        <fullName evidence="10">Nucleoside-triphosphate pyrophosphatase</fullName>
        <shortName evidence="10">NTPase</shortName>
    </alternativeName>
</protein>
<feature type="binding site" evidence="10">
    <location>
        <begin position="152"/>
        <end position="155"/>
    </location>
    <ligand>
        <name>substrate</name>
    </ligand>
</feature>
<dbReference type="Pfam" id="PF01725">
    <property type="entry name" value="Ham1p_like"/>
    <property type="match status" value="1"/>
</dbReference>
<comment type="subunit">
    <text evidence="2 10">Homodimer.</text>
</comment>
<dbReference type="HAMAP" id="MF_01405">
    <property type="entry name" value="Non_canon_purine_NTPase"/>
    <property type="match status" value="1"/>
</dbReference>
<feature type="binding site" evidence="10">
    <location>
        <begin position="7"/>
        <end position="12"/>
    </location>
    <ligand>
        <name>substrate</name>
    </ligand>
</feature>
<dbReference type="NCBIfam" id="TIGR00042">
    <property type="entry name" value="RdgB/HAM1 family non-canonical purine NTP pyrophosphatase"/>
    <property type="match status" value="1"/>
</dbReference>
<gene>
    <name evidence="12" type="ORF">HW423_10080</name>
</gene>
<evidence type="ECO:0000256" key="10">
    <source>
        <dbReference type="HAMAP-Rule" id="MF_01405"/>
    </source>
</evidence>
<dbReference type="EC" id="3.6.1.66" evidence="10"/>
<dbReference type="GO" id="GO:0009146">
    <property type="term" value="P:purine nucleoside triphosphate catabolic process"/>
    <property type="evidence" value="ECO:0007669"/>
    <property type="project" value="UniProtKB-UniRule"/>
</dbReference>
<evidence type="ECO:0000256" key="5">
    <source>
        <dbReference type="ARBA" id="ARBA00022801"/>
    </source>
</evidence>
<evidence type="ECO:0000256" key="11">
    <source>
        <dbReference type="RuleBase" id="RU003781"/>
    </source>
</evidence>
<evidence type="ECO:0000256" key="8">
    <source>
        <dbReference type="ARBA" id="ARBA00051875"/>
    </source>
</evidence>
<dbReference type="InterPro" id="IPR002637">
    <property type="entry name" value="RdgB/HAM1"/>
</dbReference>
<keyword evidence="3 10" id="KW-0479">Metal-binding</keyword>
<evidence type="ECO:0000256" key="6">
    <source>
        <dbReference type="ARBA" id="ARBA00022842"/>
    </source>
</evidence>
<feature type="binding site" evidence="10">
    <location>
        <position position="40"/>
    </location>
    <ligand>
        <name>Mg(2+)</name>
        <dbReference type="ChEBI" id="CHEBI:18420"/>
    </ligand>
</feature>
<comment type="function">
    <text evidence="10">Pyrophosphatase that catalyzes the hydrolysis of nucleoside triphosphates to their monophosphate derivatives, with a high preference for the non-canonical purine nucleotides XTP (xanthosine triphosphate), dITP (deoxyinosine triphosphate) and ITP. Seems to function as a house-cleaning enzyme that removes non-canonical purine nucleotides from the nucleotide pool, thus preventing their incorporation into DNA/RNA and avoiding chromosomal lesions.</text>
</comment>
<dbReference type="GO" id="GO:0036222">
    <property type="term" value="F:XTP diphosphatase activity"/>
    <property type="evidence" value="ECO:0007669"/>
    <property type="project" value="UniProtKB-UniRule"/>
</dbReference>
<comment type="catalytic activity">
    <reaction evidence="10">
        <text>ITP + H2O = IMP + diphosphate + H(+)</text>
        <dbReference type="Rhea" id="RHEA:29399"/>
        <dbReference type="ChEBI" id="CHEBI:15377"/>
        <dbReference type="ChEBI" id="CHEBI:15378"/>
        <dbReference type="ChEBI" id="CHEBI:33019"/>
        <dbReference type="ChEBI" id="CHEBI:58053"/>
        <dbReference type="ChEBI" id="CHEBI:61402"/>
        <dbReference type="EC" id="3.6.1.66"/>
    </reaction>
</comment>
<feature type="active site" description="Proton acceptor" evidence="10">
    <location>
        <position position="69"/>
    </location>
</feature>
<dbReference type="NCBIfam" id="NF011397">
    <property type="entry name" value="PRK14822.1"/>
    <property type="match status" value="1"/>
</dbReference>
<comment type="cofactor">
    <cofactor evidence="10">
        <name>Mg(2+)</name>
        <dbReference type="ChEBI" id="CHEBI:18420"/>
    </cofactor>
    <text evidence="10">Binds 1 Mg(2+) ion per subunit.</text>
</comment>
<dbReference type="GO" id="GO:0046872">
    <property type="term" value="F:metal ion binding"/>
    <property type="evidence" value="ECO:0007669"/>
    <property type="project" value="UniProtKB-KW"/>
</dbReference>
<dbReference type="Gene3D" id="3.90.950.10">
    <property type="match status" value="1"/>
</dbReference>
<proteinExistence type="inferred from homology"/>
<sequence length="208" mass="23651">MIVMIASHNQGKIKEFKEMFKNTDIEVKSLLDYPDVEEVEETGTTFEENARLKAETIANELQVIALADDSGLVVPSLNGEPGVYSARYSGEPKDDQRNNQKLLTEMASFEGEDRQAYFQSVLVLAYPNNESLVVEGKAQGYILKELSGDDGFGYDPLFYYPEKDQTFAEMPLAEKNKISHRAKAMQELNKKIDTWMKELDIYENDDIK</sequence>
<dbReference type="GO" id="GO:0000166">
    <property type="term" value="F:nucleotide binding"/>
    <property type="evidence" value="ECO:0007669"/>
    <property type="project" value="UniProtKB-KW"/>
</dbReference>
<reference evidence="12 13" key="1">
    <citation type="submission" date="2020-06" db="EMBL/GenBank/DDBJ databases">
        <title>Reclassification of Facklamia ignava, Facklamia soureckii and Facklami tabacinasalis as Falseniella iganva gen. nov., comb. nov., Hutsoniella ignava gen. nov., comb. nov., and Ruoffia tabacinasalis gen. nov., comb. nov and description of Ruoffia haltotolerans sp. nov., isolated from hypersaline Inland Sea of Qatar.</title>
        <authorList>
            <person name="Fotedar R."/>
            <person name="Sankaranarayanan K."/>
            <person name="Lawson P."/>
            <person name="Caldwell M."/>
            <person name="Zeyara A."/>
            <person name="Al Malki A."/>
            <person name="Ali M."/>
        </authorList>
    </citation>
    <scope>NUCLEOTIDE SEQUENCE [LARGE SCALE GENOMIC DNA]</scope>
    <source>
        <strain evidence="12 13">INB8</strain>
    </source>
</reference>
<feature type="binding site" evidence="10">
    <location>
        <position position="70"/>
    </location>
    <ligand>
        <name>substrate</name>
    </ligand>
</feature>
<dbReference type="PANTHER" id="PTHR11067">
    <property type="entry name" value="INOSINE TRIPHOSPHATE PYROPHOSPHATASE/HAM1 PROTEIN"/>
    <property type="match status" value="1"/>
</dbReference>
<evidence type="ECO:0000256" key="7">
    <source>
        <dbReference type="ARBA" id="ARBA00023080"/>
    </source>
</evidence>
<evidence type="ECO:0000313" key="12">
    <source>
        <dbReference type="EMBL" id="MBA5730131.1"/>
    </source>
</evidence>
<dbReference type="GO" id="GO:0036220">
    <property type="term" value="F:ITP diphosphatase activity"/>
    <property type="evidence" value="ECO:0007669"/>
    <property type="project" value="UniProtKB-UniRule"/>
</dbReference>
<dbReference type="Proteomes" id="UP000571018">
    <property type="component" value="Unassembled WGS sequence"/>
</dbReference>
<keyword evidence="6 10" id="KW-0460">Magnesium</keyword>
<organism evidence="12 13">
    <name type="scientific">Ruoffia halotolerans</name>
    <dbReference type="NCBI Taxonomy" id="2748684"/>
    <lineage>
        <taxon>Bacteria</taxon>
        <taxon>Bacillati</taxon>
        <taxon>Bacillota</taxon>
        <taxon>Bacilli</taxon>
        <taxon>Lactobacillales</taxon>
        <taxon>Aerococcaceae</taxon>
        <taxon>Ruoffia</taxon>
    </lineage>
</organism>
<keyword evidence="4 10" id="KW-0547">Nucleotide-binding</keyword>
<dbReference type="EMBL" id="JACAOA010000039">
    <property type="protein sequence ID" value="MBA5730131.1"/>
    <property type="molecule type" value="Genomic_DNA"/>
</dbReference>
<evidence type="ECO:0000313" key="13">
    <source>
        <dbReference type="Proteomes" id="UP000571018"/>
    </source>
</evidence>
<dbReference type="GO" id="GO:0035870">
    <property type="term" value="F:dITP diphosphatase activity"/>
    <property type="evidence" value="ECO:0007669"/>
    <property type="project" value="UniProtKB-UniRule"/>
</dbReference>
<keyword evidence="7 10" id="KW-0546">Nucleotide metabolism</keyword>
<feature type="binding site" evidence="10">
    <location>
        <begin position="180"/>
        <end position="181"/>
    </location>
    <ligand>
        <name>substrate</name>
    </ligand>
</feature>
<comment type="catalytic activity">
    <reaction evidence="9 10">
        <text>XTP + H2O = XMP + diphosphate + H(+)</text>
        <dbReference type="Rhea" id="RHEA:28610"/>
        <dbReference type="ChEBI" id="CHEBI:15377"/>
        <dbReference type="ChEBI" id="CHEBI:15378"/>
        <dbReference type="ChEBI" id="CHEBI:33019"/>
        <dbReference type="ChEBI" id="CHEBI:57464"/>
        <dbReference type="ChEBI" id="CHEBI:61314"/>
        <dbReference type="EC" id="3.6.1.66"/>
    </reaction>
</comment>
<evidence type="ECO:0000256" key="2">
    <source>
        <dbReference type="ARBA" id="ARBA00011738"/>
    </source>
</evidence>
<dbReference type="SUPFAM" id="SSF52972">
    <property type="entry name" value="ITPase-like"/>
    <property type="match status" value="1"/>
</dbReference>
<evidence type="ECO:0000256" key="9">
    <source>
        <dbReference type="ARBA" id="ARBA00052017"/>
    </source>
</evidence>
<dbReference type="CDD" id="cd00515">
    <property type="entry name" value="HAM1"/>
    <property type="match status" value="1"/>
</dbReference>